<feature type="non-terminal residue" evidence="1">
    <location>
        <position position="49"/>
    </location>
</feature>
<feature type="non-terminal residue" evidence="1">
    <location>
        <position position="1"/>
    </location>
</feature>
<comment type="caution">
    <text evidence="1">The sequence shown here is derived from an EMBL/GenBank/DDBJ whole genome shotgun (WGS) entry which is preliminary data.</text>
</comment>
<proteinExistence type="predicted"/>
<gene>
    <name evidence="1" type="ORF">M9458_008997</name>
</gene>
<sequence length="49" mass="5337">GGPSGAVLMLLSHFKEEHTKMFHIVDKTCIADEVETERLPPTPCIVVCG</sequence>
<name>A0ABD0RCZ2_CIRMR</name>
<evidence type="ECO:0000313" key="1">
    <source>
        <dbReference type="EMBL" id="KAL0195425.1"/>
    </source>
</evidence>
<reference evidence="1 2" key="1">
    <citation type="submission" date="2024-05" db="EMBL/GenBank/DDBJ databases">
        <title>Genome sequencing and assembly of Indian major carp, Cirrhinus mrigala (Hamilton, 1822).</title>
        <authorList>
            <person name="Mohindra V."/>
            <person name="Chowdhury L.M."/>
            <person name="Lal K."/>
            <person name="Jena J.K."/>
        </authorList>
    </citation>
    <scope>NUCLEOTIDE SEQUENCE [LARGE SCALE GENOMIC DNA]</scope>
    <source>
        <strain evidence="1">CM1030</strain>
        <tissue evidence="1">Blood</tissue>
    </source>
</reference>
<dbReference type="AlphaFoldDB" id="A0ABD0RCZ2"/>
<protein>
    <submittedName>
        <fullName evidence="1">Uncharacterized protein</fullName>
    </submittedName>
</protein>
<organism evidence="1 2">
    <name type="scientific">Cirrhinus mrigala</name>
    <name type="common">Mrigala</name>
    <dbReference type="NCBI Taxonomy" id="683832"/>
    <lineage>
        <taxon>Eukaryota</taxon>
        <taxon>Metazoa</taxon>
        <taxon>Chordata</taxon>
        <taxon>Craniata</taxon>
        <taxon>Vertebrata</taxon>
        <taxon>Euteleostomi</taxon>
        <taxon>Actinopterygii</taxon>
        <taxon>Neopterygii</taxon>
        <taxon>Teleostei</taxon>
        <taxon>Ostariophysi</taxon>
        <taxon>Cypriniformes</taxon>
        <taxon>Cyprinidae</taxon>
        <taxon>Labeoninae</taxon>
        <taxon>Labeonini</taxon>
        <taxon>Cirrhinus</taxon>
    </lineage>
</organism>
<dbReference type="Proteomes" id="UP001529510">
    <property type="component" value="Unassembled WGS sequence"/>
</dbReference>
<accession>A0ABD0RCZ2</accession>
<evidence type="ECO:0000313" key="2">
    <source>
        <dbReference type="Proteomes" id="UP001529510"/>
    </source>
</evidence>
<keyword evidence="2" id="KW-1185">Reference proteome</keyword>
<dbReference type="EMBL" id="JAMKFB020000004">
    <property type="protein sequence ID" value="KAL0195425.1"/>
    <property type="molecule type" value="Genomic_DNA"/>
</dbReference>